<evidence type="ECO:0000313" key="1">
    <source>
        <dbReference type="EMBL" id="MEU8137727.1"/>
    </source>
</evidence>
<organism evidence="1 2">
    <name type="scientific">Streptodolium elevatio</name>
    <dbReference type="NCBI Taxonomy" id="3157996"/>
    <lineage>
        <taxon>Bacteria</taxon>
        <taxon>Bacillati</taxon>
        <taxon>Actinomycetota</taxon>
        <taxon>Actinomycetes</taxon>
        <taxon>Kitasatosporales</taxon>
        <taxon>Streptomycetaceae</taxon>
        <taxon>Streptodolium</taxon>
    </lineage>
</organism>
<name>A0ABV3DQJ3_9ACTN</name>
<proteinExistence type="predicted"/>
<dbReference type="Gene3D" id="3.30.530.20">
    <property type="match status" value="2"/>
</dbReference>
<protein>
    <submittedName>
        <fullName evidence="1">Aromatase/cyclase</fullName>
    </submittedName>
</protein>
<evidence type="ECO:0000313" key="2">
    <source>
        <dbReference type="Proteomes" id="UP001551482"/>
    </source>
</evidence>
<dbReference type="InterPro" id="IPR019587">
    <property type="entry name" value="Polyketide_cyclase/dehydratase"/>
</dbReference>
<accession>A0ABV3DQJ3</accession>
<dbReference type="SUPFAM" id="SSF55961">
    <property type="entry name" value="Bet v1-like"/>
    <property type="match status" value="2"/>
</dbReference>
<reference evidence="1 2" key="1">
    <citation type="submission" date="2024-06" db="EMBL/GenBank/DDBJ databases">
        <title>The Natural Products Discovery Center: Release of the First 8490 Sequenced Strains for Exploring Actinobacteria Biosynthetic Diversity.</title>
        <authorList>
            <person name="Kalkreuter E."/>
            <person name="Kautsar S.A."/>
            <person name="Yang D."/>
            <person name="Bader C.D."/>
            <person name="Teijaro C.N."/>
            <person name="Fluegel L."/>
            <person name="Davis C.M."/>
            <person name="Simpson J.R."/>
            <person name="Lauterbach L."/>
            <person name="Steele A.D."/>
            <person name="Gui C."/>
            <person name="Meng S."/>
            <person name="Li G."/>
            <person name="Viehrig K."/>
            <person name="Ye F."/>
            <person name="Su P."/>
            <person name="Kiefer A.F."/>
            <person name="Nichols A."/>
            <person name="Cepeda A.J."/>
            <person name="Yan W."/>
            <person name="Fan B."/>
            <person name="Jiang Y."/>
            <person name="Adhikari A."/>
            <person name="Zheng C.-J."/>
            <person name="Schuster L."/>
            <person name="Cowan T.M."/>
            <person name="Smanski M.J."/>
            <person name="Chevrette M.G."/>
            <person name="De Carvalho L.P.S."/>
            <person name="Shen B."/>
        </authorList>
    </citation>
    <scope>NUCLEOTIDE SEQUENCE [LARGE SCALE GENOMIC DNA]</scope>
    <source>
        <strain evidence="1 2">NPDC048946</strain>
    </source>
</reference>
<dbReference type="InterPro" id="IPR023393">
    <property type="entry name" value="START-like_dom_sf"/>
</dbReference>
<dbReference type="Pfam" id="PF10604">
    <property type="entry name" value="Polyketide_cyc2"/>
    <property type="match status" value="1"/>
</dbReference>
<dbReference type="RefSeq" id="WP_358360040.1">
    <property type="nucleotide sequence ID" value="NZ_JBEZFP010000098.1"/>
</dbReference>
<gene>
    <name evidence="1" type="ORF">AB0C36_29960</name>
</gene>
<dbReference type="Proteomes" id="UP001551482">
    <property type="component" value="Unassembled WGS sequence"/>
</dbReference>
<keyword evidence="2" id="KW-1185">Reference proteome</keyword>
<dbReference type="EMBL" id="JBEZFP010000098">
    <property type="protein sequence ID" value="MEU8137727.1"/>
    <property type="molecule type" value="Genomic_DNA"/>
</dbReference>
<sequence length="314" mass="34168">MTTYETEHRITVAAPPNTVYALLADVAGWPLVFGPTLHVEVLEQQGTSEEFAIWTTAGGEVAHWTSRRTLDPMARRIRFDQQTPRAPLAAMGGEWIVEPEGDGTLVVLTHDFRMRPDAALGPDAVHAVVDANSEAELAALRRHAEQDEAADLLLEFEDTADIDGSAEAVHDFLWRAERWPDALPHVVALELAEDADGVQTMDMDVRNHRGEQHSLRSIRIGRPGHRIVYKQLVLPPVATAHLGEWTVTGTAHGARAVGRHRIVLDPAGIAAVLGPDTDLAAAKAAVREAIGGNSRTTLRRAKETVEALARAPRV</sequence>
<comment type="caution">
    <text evidence="1">The sequence shown here is derived from an EMBL/GenBank/DDBJ whole genome shotgun (WGS) entry which is preliminary data.</text>
</comment>
<dbReference type="CDD" id="cd08861">
    <property type="entry name" value="OtcD1_ARO-CYC_like"/>
    <property type="match status" value="2"/>
</dbReference>